<evidence type="ECO:0000256" key="9">
    <source>
        <dbReference type="SAM" id="MobiDB-lite"/>
    </source>
</evidence>
<dbReference type="GO" id="GO:0005737">
    <property type="term" value="C:cytoplasm"/>
    <property type="evidence" value="ECO:0007669"/>
    <property type="project" value="TreeGrafter"/>
</dbReference>
<organism evidence="11 12">
    <name type="scientific">Trichophyton violaceum</name>
    <dbReference type="NCBI Taxonomy" id="34388"/>
    <lineage>
        <taxon>Eukaryota</taxon>
        <taxon>Fungi</taxon>
        <taxon>Dikarya</taxon>
        <taxon>Ascomycota</taxon>
        <taxon>Pezizomycotina</taxon>
        <taxon>Eurotiomycetes</taxon>
        <taxon>Eurotiomycetidae</taxon>
        <taxon>Onygenales</taxon>
        <taxon>Arthrodermataceae</taxon>
        <taxon>Trichophyton</taxon>
    </lineage>
</organism>
<comment type="caution">
    <text evidence="11">The sequence shown here is derived from an EMBL/GenBank/DDBJ whole genome shotgun (WGS) entry which is preliminary data.</text>
</comment>
<feature type="region of interest" description="Disordered" evidence="9">
    <location>
        <begin position="50"/>
        <end position="81"/>
    </location>
</feature>
<dbReference type="OrthoDB" id="8062037at2759"/>
<proteinExistence type="predicted"/>
<feature type="compositionally biased region" description="Polar residues" evidence="9">
    <location>
        <begin position="178"/>
        <end position="192"/>
    </location>
</feature>
<dbReference type="Proteomes" id="UP000243519">
    <property type="component" value="Unassembled WGS sequence"/>
</dbReference>
<evidence type="ECO:0000313" key="11">
    <source>
        <dbReference type="EMBL" id="OAL72433.1"/>
    </source>
</evidence>
<dbReference type="GO" id="GO:0016567">
    <property type="term" value="P:protein ubiquitination"/>
    <property type="evidence" value="ECO:0007669"/>
    <property type="project" value="TreeGrafter"/>
</dbReference>
<dbReference type="AlphaFoldDB" id="A0A178FLM0"/>
<evidence type="ECO:0000256" key="2">
    <source>
        <dbReference type="ARBA" id="ARBA00012483"/>
    </source>
</evidence>
<keyword evidence="7" id="KW-0862">Zinc</keyword>
<evidence type="ECO:0000256" key="4">
    <source>
        <dbReference type="ARBA" id="ARBA00022723"/>
    </source>
</evidence>
<feature type="region of interest" description="Disordered" evidence="9">
    <location>
        <begin position="104"/>
        <end position="125"/>
    </location>
</feature>
<dbReference type="PROSITE" id="PS50089">
    <property type="entry name" value="ZF_RING_2"/>
    <property type="match status" value="1"/>
</dbReference>
<accession>A0A178FLM0</accession>
<evidence type="ECO:0000256" key="3">
    <source>
        <dbReference type="ARBA" id="ARBA00022679"/>
    </source>
</evidence>
<comment type="catalytic activity">
    <reaction evidence="1">
        <text>S-ubiquitinyl-[E2 ubiquitin-conjugating enzyme]-L-cysteine + [acceptor protein]-L-lysine = [E2 ubiquitin-conjugating enzyme]-L-cysteine + N(6)-ubiquitinyl-[acceptor protein]-L-lysine.</text>
        <dbReference type="EC" id="2.3.2.27"/>
    </reaction>
</comment>
<dbReference type="InterPro" id="IPR001841">
    <property type="entry name" value="Znf_RING"/>
</dbReference>
<feature type="compositionally biased region" description="Polar residues" evidence="9">
    <location>
        <begin position="111"/>
        <end position="123"/>
    </location>
</feature>
<keyword evidence="4" id="KW-0479">Metal-binding</keyword>
<sequence>MADRVPGDRIFCHECEHEWPRDSHGLSCPRCQSEFVEILDEHENIHETLHESEHDADNTGHNSPGGQQQQSPRNASAGADDAMQVDSHPIFDTFNAFNSPRHVTRHHYQSPDGSFQFTSTTIRSPDGRGIGGGIRMGMATGPAPGEDALGPLFRTFNTILRGIAETQPNRGGIPPGYGTQSPNHDQTNNYRDSNPPEILGGGLYPRDADRAQRNAEPVLNINDSRILAIMHGAANPNYRGGGVPLLHPIAALTQALGMQHHGDAVYSQEELDRVISQLVDQNINGNAPAPASADAIRSLPKVKVDKSMLGSENKAECSICMDNVELDIEVTMLPCKHWFHESCITAWLNEHDTCPHCRQGIMATYQQTHGISQQQQQQQGQNIQGSTNGPLGSSSNPIVTPLDSAQGQSSSMSDMSQRVDRPSRSLLDPPGAPPQRSNSESNSGGGLAGWMRYHFGGGTS</sequence>
<keyword evidence="5 8" id="KW-0863">Zinc-finger</keyword>
<dbReference type="EC" id="2.3.2.27" evidence="2"/>
<feature type="compositionally biased region" description="Polar residues" evidence="9">
    <location>
        <begin position="59"/>
        <end position="74"/>
    </location>
</feature>
<dbReference type="PANTHER" id="PTHR15710">
    <property type="entry name" value="E3 UBIQUITIN-PROTEIN LIGASE PRAJA"/>
    <property type="match status" value="1"/>
</dbReference>
<name>A0A178FLM0_TRIVO</name>
<evidence type="ECO:0000313" key="12">
    <source>
        <dbReference type="Proteomes" id="UP000243519"/>
    </source>
</evidence>
<feature type="compositionally biased region" description="Low complexity" evidence="9">
    <location>
        <begin position="403"/>
        <end position="416"/>
    </location>
</feature>
<dbReference type="InterPro" id="IPR013083">
    <property type="entry name" value="Znf_RING/FYVE/PHD"/>
</dbReference>
<dbReference type="GO" id="GO:0061630">
    <property type="term" value="F:ubiquitin protein ligase activity"/>
    <property type="evidence" value="ECO:0007669"/>
    <property type="project" value="UniProtKB-EC"/>
</dbReference>
<gene>
    <name evidence="11" type="ORF">A7D00_3433</name>
</gene>
<reference evidence="11 12" key="1">
    <citation type="submission" date="2016-05" db="EMBL/GenBank/DDBJ databases">
        <title>Genome sequencing of Trichophyton violaceum CMCC(F)T3l isolated from hair.</title>
        <authorList>
            <person name="Zhan P."/>
            <person name="Tao Y."/>
            <person name="Liu W."/>
        </authorList>
    </citation>
    <scope>NUCLEOTIDE SEQUENCE [LARGE SCALE GENOMIC DNA]</scope>
    <source>
        <strain evidence="12">CMCC(F)T3l</strain>
    </source>
</reference>
<evidence type="ECO:0000256" key="7">
    <source>
        <dbReference type="ARBA" id="ARBA00022833"/>
    </source>
</evidence>
<evidence type="ECO:0000256" key="1">
    <source>
        <dbReference type="ARBA" id="ARBA00000900"/>
    </source>
</evidence>
<keyword evidence="12" id="KW-1185">Reference proteome</keyword>
<dbReference type="Gene3D" id="3.30.40.10">
    <property type="entry name" value="Zinc/RING finger domain, C3HC4 (zinc finger)"/>
    <property type="match status" value="1"/>
</dbReference>
<feature type="compositionally biased region" description="Low complexity" evidence="9">
    <location>
        <begin position="368"/>
        <end position="389"/>
    </location>
</feature>
<keyword evidence="3" id="KW-0808">Transferase</keyword>
<dbReference type="SUPFAM" id="SSF57850">
    <property type="entry name" value="RING/U-box"/>
    <property type="match status" value="1"/>
</dbReference>
<feature type="region of interest" description="Disordered" evidence="9">
    <location>
        <begin position="368"/>
        <end position="460"/>
    </location>
</feature>
<evidence type="ECO:0000256" key="6">
    <source>
        <dbReference type="ARBA" id="ARBA00022786"/>
    </source>
</evidence>
<evidence type="ECO:0000256" key="5">
    <source>
        <dbReference type="ARBA" id="ARBA00022771"/>
    </source>
</evidence>
<feature type="region of interest" description="Disordered" evidence="9">
    <location>
        <begin position="166"/>
        <end position="207"/>
    </location>
</feature>
<evidence type="ECO:0000256" key="8">
    <source>
        <dbReference type="PROSITE-ProRule" id="PRU00175"/>
    </source>
</evidence>
<dbReference type="Pfam" id="PF13639">
    <property type="entry name" value="zf-RING_2"/>
    <property type="match status" value="1"/>
</dbReference>
<dbReference type="SMART" id="SM00184">
    <property type="entry name" value="RING"/>
    <property type="match status" value="1"/>
</dbReference>
<keyword evidence="6" id="KW-0833">Ubl conjugation pathway</keyword>
<protein>
    <recommendedName>
        <fullName evidence="2">RING-type E3 ubiquitin transferase</fullName>
        <ecNumber evidence="2">2.3.2.27</ecNumber>
    </recommendedName>
</protein>
<feature type="domain" description="RING-type" evidence="10">
    <location>
        <begin position="317"/>
        <end position="358"/>
    </location>
</feature>
<dbReference type="EMBL" id="LHPN01000004">
    <property type="protein sequence ID" value="OAL72433.1"/>
    <property type="molecule type" value="Genomic_DNA"/>
</dbReference>
<dbReference type="GO" id="GO:0008270">
    <property type="term" value="F:zinc ion binding"/>
    <property type="evidence" value="ECO:0007669"/>
    <property type="project" value="UniProtKB-KW"/>
</dbReference>
<dbReference type="PANTHER" id="PTHR15710:SF228">
    <property type="entry name" value="FINGER DOMAIN PROTEIN, PUTATIVE-RELATED"/>
    <property type="match status" value="1"/>
</dbReference>
<dbReference type="FunFam" id="3.30.40.10:FF:000127">
    <property type="entry name" value="E3 ubiquitin-protein ligase RNF181"/>
    <property type="match status" value="1"/>
</dbReference>
<evidence type="ECO:0000259" key="10">
    <source>
        <dbReference type="PROSITE" id="PS50089"/>
    </source>
</evidence>